<keyword evidence="3" id="KW-0614">Plasmid</keyword>
<keyword evidence="1" id="KW-1133">Transmembrane helix</keyword>
<evidence type="ECO:0000313" key="3">
    <source>
        <dbReference type="EMBL" id="AKO69692.1"/>
    </source>
</evidence>
<organism evidence="3">
    <name type="scientific">Aeromonas sp. Ne-1</name>
    <dbReference type="NCBI Taxonomy" id="1675689"/>
    <lineage>
        <taxon>Bacteria</taxon>
        <taxon>Pseudomonadati</taxon>
        <taxon>Pseudomonadota</taxon>
        <taxon>Gammaproteobacteria</taxon>
        <taxon>Aeromonadales</taxon>
        <taxon>Aeromonadaceae</taxon>
        <taxon>Aeromonas</taxon>
    </lineage>
</organism>
<accession>A0A0H4JD28</accession>
<name>A0A0H4JD28_9GAMM</name>
<dbReference type="InterPro" id="IPR036249">
    <property type="entry name" value="Thioredoxin-like_sf"/>
</dbReference>
<protein>
    <recommendedName>
        <fullName evidence="2">Thioredoxin-like fold domain-containing protein</fullName>
    </recommendedName>
</protein>
<sequence>MNKKKKKNNVLLWSIIGIFVVGIIVTFITLNLNKEKDNPLTSTGGKENVVEQKVIANPETLNEINEKETIYYEGEETATNEILFVFDYACPWCKKWEAEVFPKVEELIGEGTVKYRTQSMVYLNDVSLLLANFDQNVKNYYPNKYTEINQKIMLDGNNHVADWGTSGYLQGIIHDYKLDENKVLETPSQDSIGVTRSYTKALEIDSVPTVFVNGVQVNDAFNYNEIEELLKETK</sequence>
<dbReference type="Gene3D" id="3.40.30.10">
    <property type="entry name" value="Glutaredoxin"/>
    <property type="match status" value="1"/>
</dbReference>
<dbReference type="Pfam" id="PF13462">
    <property type="entry name" value="Thioredoxin_4"/>
    <property type="match status" value="1"/>
</dbReference>
<proteinExistence type="predicted"/>
<keyword evidence="1" id="KW-0472">Membrane</keyword>
<dbReference type="CDD" id="cd02972">
    <property type="entry name" value="DsbA_family"/>
    <property type="match status" value="1"/>
</dbReference>
<keyword evidence="1" id="KW-0812">Transmembrane</keyword>
<feature type="transmembrane region" description="Helical" evidence="1">
    <location>
        <begin position="12"/>
        <end position="32"/>
    </location>
</feature>
<dbReference type="AlphaFoldDB" id="A0A0H4JD28"/>
<dbReference type="RefSeq" id="WP_173026406.1">
    <property type="nucleotide sequence ID" value="NZ_KP738729.1"/>
</dbReference>
<evidence type="ECO:0000259" key="2">
    <source>
        <dbReference type="Pfam" id="PF13462"/>
    </source>
</evidence>
<dbReference type="InterPro" id="IPR012336">
    <property type="entry name" value="Thioredoxin-like_fold"/>
</dbReference>
<evidence type="ECO:0000256" key="1">
    <source>
        <dbReference type="SAM" id="Phobius"/>
    </source>
</evidence>
<dbReference type="EMBL" id="KP738729">
    <property type="protein sequence ID" value="AKO69692.1"/>
    <property type="molecule type" value="Genomic_DNA"/>
</dbReference>
<geneLocation type="plasmid" evidence="3">
    <name>pNe-1</name>
</geneLocation>
<dbReference type="SUPFAM" id="SSF52833">
    <property type="entry name" value="Thioredoxin-like"/>
    <property type="match status" value="1"/>
</dbReference>
<feature type="domain" description="Thioredoxin-like fold" evidence="2">
    <location>
        <begin position="72"/>
        <end position="231"/>
    </location>
</feature>
<reference evidence="3" key="1">
    <citation type="journal article" date="2015" name="Toxicon">
        <title>Production level of tetrodotoxin in Aeromonas is associated with the copy number of a plasmid.</title>
        <authorList>
            <person name="Liu J."/>
            <person name="Wei F."/>
            <person name="Lu Y."/>
            <person name="Ma T."/>
            <person name="Zhao J."/>
            <person name="Gong X."/>
            <person name="Bao B."/>
        </authorList>
    </citation>
    <scope>NUCLEOTIDE SEQUENCE</scope>
    <source>
        <strain evidence="3">Ne-1</strain>
        <plasmid evidence="3">pNe-1</plasmid>
    </source>
</reference>